<gene>
    <name evidence="1" type="ORF">RIF29_20590</name>
</gene>
<dbReference type="GO" id="GO:0016868">
    <property type="term" value="F:intramolecular phosphotransferase activity"/>
    <property type="evidence" value="ECO:0007669"/>
    <property type="project" value="InterPro"/>
</dbReference>
<dbReference type="InterPro" id="IPR029033">
    <property type="entry name" value="His_PPase_superfam"/>
</dbReference>
<dbReference type="InterPro" id="IPR005952">
    <property type="entry name" value="Phosphogly_mut1"/>
</dbReference>
<evidence type="ECO:0000313" key="1">
    <source>
        <dbReference type="EMBL" id="KAK7267909.1"/>
    </source>
</evidence>
<dbReference type="SUPFAM" id="SSF53254">
    <property type="entry name" value="Phosphoglycerate mutase-like"/>
    <property type="match status" value="1"/>
</dbReference>
<name>A0AAN9I7N1_CROPI</name>
<comment type="caution">
    <text evidence="1">The sequence shown here is derived from an EMBL/GenBank/DDBJ whole genome shotgun (WGS) entry which is preliminary data.</text>
</comment>
<dbReference type="PANTHER" id="PTHR11931">
    <property type="entry name" value="PHOSPHOGLYCERATE MUTASE"/>
    <property type="match status" value="1"/>
</dbReference>
<reference evidence="1 2" key="1">
    <citation type="submission" date="2024-01" db="EMBL/GenBank/DDBJ databases">
        <title>The genomes of 5 underutilized Papilionoideae crops provide insights into root nodulation and disease resistanc.</title>
        <authorList>
            <person name="Yuan L."/>
        </authorList>
    </citation>
    <scope>NUCLEOTIDE SEQUENCE [LARGE SCALE GENOMIC DNA]</scope>
    <source>
        <strain evidence="1">ZHUSHIDOU_FW_LH</strain>
        <tissue evidence="1">Leaf</tissue>
    </source>
</reference>
<dbReference type="Gene3D" id="3.40.50.1240">
    <property type="entry name" value="Phosphoglycerate mutase-like"/>
    <property type="match status" value="1"/>
</dbReference>
<evidence type="ECO:0000313" key="2">
    <source>
        <dbReference type="Proteomes" id="UP001372338"/>
    </source>
</evidence>
<keyword evidence="2" id="KW-1185">Reference proteome</keyword>
<organism evidence="1 2">
    <name type="scientific">Crotalaria pallida</name>
    <name type="common">Smooth rattlebox</name>
    <name type="synonym">Crotalaria striata</name>
    <dbReference type="NCBI Taxonomy" id="3830"/>
    <lineage>
        <taxon>Eukaryota</taxon>
        <taxon>Viridiplantae</taxon>
        <taxon>Streptophyta</taxon>
        <taxon>Embryophyta</taxon>
        <taxon>Tracheophyta</taxon>
        <taxon>Spermatophyta</taxon>
        <taxon>Magnoliopsida</taxon>
        <taxon>eudicotyledons</taxon>
        <taxon>Gunneridae</taxon>
        <taxon>Pentapetalae</taxon>
        <taxon>rosids</taxon>
        <taxon>fabids</taxon>
        <taxon>Fabales</taxon>
        <taxon>Fabaceae</taxon>
        <taxon>Papilionoideae</taxon>
        <taxon>50 kb inversion clade</taxon>
        <taxon>genistoids sensu lato</taxon>
        <taxon>core genistoids</taxon>
        <taxon>Crotalarieae</taxon>
        <taxon>Crotalaria</taxon>
    </lineage>
</organism>
<sequence>MFQDRKGLQVPLQVGRMELQELPLLTFCFCSYWLPFYGITWTRVFSEKTTEQSIPVITAWQLDERMCGELQGLNKQETVERYGKDKVYEWRPSYDIPPPKGDLSAWKCVLSLNLVFAILPDGVGELTLTLDASSINGGALISLVVFRQQFDELSH</sequence>
<dbReference type="AlphaFoldDB" id="A0AAN9I7N1"/>
<accession>A0AAN9I7N1</accession>
<dbReference type="Proteomes" id="UP001372338">
    <property type="component" value="Unassembled WGS sequence"/>
</dbReference>
<dbReference type="GO" id="GO:0006096">
    <property type="term" value="P:glycolytic process"/>
    <property type="evidence" value="ECO:0007669"/>
    <property type="project" value="InterPro"/>
</dbReference>
<dbReference type="EMBL" id="JAYWIO010000004">
    <property type="protein sequence ID" value="KAK7267909.1"/>
    <property type="molecule type" value="Genomic_DNA"/>
</dbReference>
<proteinExistence type="predicted"/>
<protein>
    <submittedName>
        <fullName evidence="1">Uncharacterized protein</fullName>
    </submittedName>
</protein>